<gene>
    <name evidence="1" type="ORF">WCD74_29705</name>
</gene>
<evidence type="ECO:0000313" key="1">
    <source>
        <dbReference type="EMBL" id="MEJ2871967.1"/>
    </source>
</evidence>
<sequence length="487" mass="52916">MIDVELLADTGPAHVPGAVAHALDEKAFEGVLSAQTLLASLLADSAFKVLRYADDGPPYRDIVSSKSGPHAPGWVMSPPDHAVEGETGEVVYSFSTGHVVLAARSQHALVFVEQDERADPRSGPDDRTELERQRAVRRADYLAGQSAEAVDADVFITRRTYLLNHAHRFARGVDCMTPEQALTVVGLFLRCRGQFLLAATWDGGRYEVDRGLFYWIGTRALLPASWRYFAGCIRADRPEIGASTLYLAQSTLRRLDRALRQRDLIHWSLNKPQRNDTAEDASAALDNVLQLLVGALDAAARVAHIVAGMPTETLHRVGWQKQQWRDGLREAFPDLVGFFAPGTPGEQLFLLLRLLRNSVHGEALQASVVHDAARGSSVGIGLPAMSIASLLSVMDNLGGEEVWGVTIDGAGQAYVDPGIMVDQLVPLTAALLDNVMAHTPVEQVIGESVTAHSKESSEHDDVLSEANETRVVLQLGLDPRTNDLRGP</sequence>
<reference evidence="1 2" key="1">
    <citation type="submission" date="2024-03" db="EMBL/GenBank/DDBJ databases">
        <title>Actinomycetospora sp. OC33-EN08, a novel actinomycete isolated from wild orchid (Aerides multiflora).</title>
        <authorList>
            <person name="Suriyachadkun C."/>
        </authorList>
    </citation>
    <scope>NUCLEOTIDE SEQUENCE [LARGE SCALE GENOMIC DNA]</scope>
    <source>
        <strain evidence="1 2">OC33-EN08</strain>
    </source>
</reference>
<dbReference type="Proteomes" id="UP001385809">
    <property type="component" value="Unassembled WGS sequence"/>
</dbReference>
<dbReference type="EMBL" id="JBBEGN010000035">
    <property type="protein sequence ID" value="MEJ2871967.1"/>
    <property type="molecule type" value="Genomic_DNA"/>
</dbReference>
<keyword evidence="2" id="KW-1185">Reference proteome</keyword>
<proteinExistence type="predicted"/>
<name>A0ABU8MXA9_9PSEU</name>
<evidence type="ECO:0000313" key="2">
    <source>
        <dbReference type="Proteomes" id="UP001385809"/>
    </source>
</evidence>
<accession>A0ABU8MXA9</accession>
<protein>
    <submittedName>
        <fullName evidence="1">Uncharacterized protein</fullName>
    </submittedName>
</protein>
<comment type="caution">
    <text evidence="1">The sequence shown here is derived from an EMBL/GenBank/DDBJ whole genome shotgun (WGS) entry which is preliminary data.</text>
</comment>
<organism evidence="1 2">
    <name type="scientific">Actinomycetospora aurantiaca</name>
    <dbReference type="NCBI Taxonomy" id="3129233"/>
    <lineage>
        <taxon>Bacteria</taxon>
        <taxon>Bacillati</taxon>
        <taxon>Actinomycetota</taxon>
        <taxon>Actinomycetes</taxon>
        <taxon>Pseudonocardiales</taxon>
        <taxon>Pseudonocardiaceae</taxon>
        <taxon>Actinomycetospora</taxon>
    </lineage>
</organism>
<dbReference type="RefSeq" id="WP_337698547.1">
    <property type="nucleotide sequence ID" value="NZ_JBBEGN010000035.1"/>
</dbReference>